<dbReference type="GO" id="GO:0015074">
    <property type="term" value="P:DNA integration"/>
    <property type="evidence" value="ECO:0007669"/>
    <property type="project" value="InterPro"/>
</dbReference>
<evidence type="ECO:0000313" key="3">
    <source>
        <dbReference type="Proteomes" id="UP000007819"/>
    </source>
</evidence>
<dbReference type="SUPFAM" id="SSF53098">
    <property type="entry name" value="Ribonuclease H-like"/>
    <property type="match status" value="1"/>
</dbReference>
<dbReference type="InterPro" id="IPR036397">
    <property type="entry name" value="RNaseH_sf"/>
</dbReference>
<accession>A0A8R1WZ79</accession>
<reference evidence="3" key="1">
    <citation type="submission" date="2010-06" db="EMBL/GenBank/DDBJ databases">
        <authorList>
            <person name="Jiang H."/>
            <person name="Abraham K."/>
            <person name="Ali S."/>
            <person name="Alsbrooks S.L."/>
            <person name="Anim B.N."/>
            <person name="Anosike U.S."/>
            <person name="Attaway T."/>
            <person name="Bandaranaike D.P."/>
            <person name="Battles P.K."/>
            <person name="Bell S.N."/>
            <person name="Bell A.V."/>
            <person name="Beltran B."/>
            <person name="Bickham C."/>
            <person name="Bustamante Y."/>
            <person name="Caleb T."/>
            <person name="Canada A."/>
            <person name="Cardenas V."/>
            <person name="Carter K."/>
            <person name="Chacko J."/>
            <person name="Chandrabose M.N."/>
            <person name="Chavez D."/>
            <person name="Chavez A."/>
            <person name="Chen L."/>
            <person name="Chu H.-S."/>
            <person name="Claassen K.J."/>
            <person name="Cockrell R."/>
            <person name="Collins M."/>
            <person name="Cooper J.A."/>
            <person name="Cree A."/>
            <person name="Curry S.M."/>
            <person name="Da Y."/>
            <person name="Dao M.D."/>
            <person name="Das B."/>
            <person name="Davila M.-L."/>
            <person name="Davy-Carroll L."/>
            <person name="Denson S."/>
            <person name="Dinh H."/>
            <person name="Ebong V.E."/>
            <person name="Edwards J.R."/>
            <person name="Egan A."/>
            <person name="El-Daye J."/>
            <person name="Escobedo L."/>
            <person name="Fernandez S."/>
            <person name="Fernando P.R."/>
            <person name="Flagg N."/>
            <person name="Forbes L.D."/>
            <person name="Fowler R.G."/>
            <person name="Fu Q."/>
            <person name="Gabisi R.A."/>
            <person name="Ganer J."/>
            <person name="Garbino Pronczuk A."/>
            <person name="Garcia R.M."/>
            <person name="Garner T."/>
            <person name="Garrett T.E."/>
            <person name="Gonzalez D.A."/>
            <person name="Hamid H."/>
            <person name="Hawkins E.S."/>
            <person name="Hirani K."/>
            <person name="Hogues M.E."/>
            <person name="Hollins B."/>
            <person name="Hsiao C.-H."/>
            <person name="Jabil R."/>
            <person name="James M.L."/>
            <person name="Jhangiani S.N."/>
            <person name="Johnson B."/>
            <person name="Johnson Q."/>
            <person name="Joshi V."/>
            <person name="Kalu J.B."/>
            <person name="Kam C."/>
            <person name="Kashfia A."/>
            <person name="Keebler J."/>
            <person name="Kisamo H."/>
            <person name="Kovar C.L."/>
            <person name="Lago L.A."/>
            <person name="Lai C.-Y."/>
            <person name="Laidlaw J."/>
            <person name="Lara F."/>
            <person name="Le T.-K."/>
            <person name="Lee S.L."/>
            <person name="Legall F.H."/>
            <person name="Lemon S.J."/>
            <person name="Lewis L.R."/>
            <person name="Li B."/>
            <person name="Liu Y."/>
            <person name="Liu Y.-S."/>
            <person name="Lopez J."/>
            <person name="Lozado R.J."/>
            <person name="Lu J."/>
            <person name="Madu R.C."/>
            <person name="Maheshwari M."/>
            <person name="Maheshwari R."/>
            <person name="Malloy K."/>
            <person name="Martinez E."/>
            <person name="Mathew T."/>
            <person name="Mercado I.C."/>
            <person name="Mercado C."/>
            <person name="Meyer B."/>
            <person name="Montgomery K."/>
            <person name="Morgan M.B."/>
            <person name="Munidasa M."/>
            <person name="Nazareth L.V."/>
            <person name="Nelson J."/>
            <person name="Ng B.M."/>
            <person name="Nguyen N.B."/>
            <person name="Nguyen P.Q."/>
            <person name="Nguyen T."/>
            <person name="Obregon M."/>
            <person name="Okwuonu G.O."/>
            <person name="Onwere C.G."/>
            <person name="Orozco G."/>
            <person name="Parra A."/>
            <person name="Patel S."/>
            <person name="Patil S."/>
            <person name="Perez A."/>
            <person name="Perez Y."/>
            <person name="Pham C."/>
            <person name="Primus E.L."/>
            <person name="Pu L.-L."/>
            <person name="Puazo M."/>
            <person name="Qin X."/>
            <person name="Quiroz J.B."/>
            <person name="Reese J."/>
            <person name="Richards S."/>
            <person name="Rives C.M."/>
            <person name="Robberts R."/>
            <person name="Ruiz S.J."/>
            <person name="Ruiz M.J."/>
            <person name="Santibanez J."/>
            <person name="Schneider B.W."/>
            <person name="Sisson I."/>
            <person name="Smith M."/>
            <person name="Sodergren E."/>
            <person name="Song X.-Z."/>
            <person name="Song B.B."/>
            <person name="Summersgill H."/>
            <person name="Thelus R."/>
            <person name="Thornton R.D."/>
            <person name="Trejos Z.Y."/>
            <person name="Usmani K."/>
            <person name="Vattathil S."/>
            <person name="Villasana D."/>
            <person name="Walker D.L."/>
            <person name="Wang S."/>
            <person name="Wang K."/>
            <person name="White C.S."/>
            <person name="Williams A.C."/>
            <person name="Williamson J."/>
            <person name="Wilson K."/>
            <person name="Woghiren I.O."/>
            <person name="Woodworth J.R."/>
            <person name="Worley K.C."/>
            <person name="Wright R.A."/>
            <person name="Wu W."/>
            <person name="Young L."/>
            <person name="Zhang L."/>
            <person name="Zhang J."/>
            <person name="Zhu Y."/>
            <person name="Muzny D.M."/>
            <person name="Weinstock G."/>
            <person name="Gibbs R.A."/>
        </authorList>
    </citation>
    <scope>NUCLEOTIDE SEQUENCE [LARGE SCALE GENOMIC DNA]</scope>
    <source>
        <strain evidence="3">LSR1</strain>
    </source>
</reference>
<evidence type="ECO:0000259" key="1">
    <source>
        <dbReference type="PROSITE" id="PS50994"/>
    </source>
</evidence>
<proteinExistence type="predicted"/>
<organism evidence="2 3">
    <name type="scientific">Acyrthosiphon pisum</name>
    <name type="common">Pea aphid</name>
    <dbReference type="NCBI Taxonomy" id="7029"/>
    <lineage>
        <taxon>Eukaryota</taxon>
        <taxon>Metazoa</taxon>
        <taxon>Ecdysozoa</taxon>
        <taxon>Arthropoda</taxon>
        <taxon>Hexapoda</taxon>
        <taxon>Insecta</taxon>
        <taxon>Pterygota</taxon>
        <taxon>Neoptera</taxon>
        <taxon>Paraneoptera</taxon>
        <taxon>Hemiptera</taxon>
        <taxon>Sternorrhyncha</taxon>
        <taxon>Aphidomorpha</taxon>
        <taxon>Aphidoidea</taxon>
        <taxon>Aphididae</taxon>
        <taxon>Macrosiphini</taxon>
        <taxon>Acyrthosiphon</taxon>
    </lineage>
</organism>
<dbReference type="Gene3D" id="3.30.420.10">
    <property type="entry name" value="Ribonuclease H-like superfamily/Ribonuclease H"/>
    <property type="match status" value="1"/>
</dbReference>
<dbReference type="InterPro" id="IPR041588">
    <property type="entry name" value="Integrase_H2C2"/>
</dbReference>
<dbReference type="InterPro" id="IPR040676">
    <property type="entry name" value="DUF5641"/>
</dbReference>
<dbReference type="Proteomes" id="UP000007819">
    <property type="component" value="Chromosome X"/>
</dbReference>
<dbReference type="Pfam" id="PF17921">
    <property type="entry name" value="Integrase_H2C2"/>
    <property type="match status" value="1"/>
</dbReference>
<dbReference type="AlphaFoldDB" id="A0A8R1WZ79"/>
<evidence type="ECO:0000313" key="2">
    <source>
        <dbReference type="EnsemblMetazoa" id="XP_008180530.1"/>
    </source>
</evidence>
<dbReference type="Pfam" id="PF18701">
    <property type="entry name" value="DUF5641"/>
    <property type="match status" value="1"/>
</dbReference>
<name>A0A8R1WZ79_ACYPI</name>
<dbReference type="KEGG" id="api:103308618"/>
<dbReference type="PANTHER" id="PTHR47331">
    <property type="entry name" value="PHD-TYPE DOMAIN-CONTAINING PROTEIN"/>
    <property type="match status" value="1"/>
</dbReference>
<dbReference type="GO" id="GO:0003676">
    <property type="term" value="F:nucleic acid binding"/>
    <property type="evidence" value="ECO:0007669"/>
    <property type="project" value="InterPro"/>
</dbReference>
<dbReference type="InterPro" id="IPR012337">
    <property type="entry name" value="RNaseH-like_sf"/>
</dbReference>
<dbReference type="PROSITE" id="PS50994">
    <property type="entry name" value="INTEGRASE"/>
    <property type="match status" value="1"/>
</dbReference>
<keyword evidence="3" id="KW-1185">Reference proteome</keyword>
<dbReference type="OrthoDB" id="6582095at2759"/>
<feature type="domain" description="Integrase catalytic" evidence="1">
    <location>
        <begin position="319"/>
        <end position="443"/>
    </location>
</feature>
<dbReference type="GeneID" id="103308618"/>
<dbReference type="EnsemblMetazoa" id="XM_008182308.1">
    <property type="protein sequence ID" value="XP_008180530.1"/>
    <property type="gene ID" value="LOC103308618"/>
</dbReference>
<sequence>MVVLSWLNSDSSRLKTYVSNRVTQIIEVSSPSQWRHVKTNENPADIISRGIRAQELSTSTIWWHGPFWLSQSTDCWDTTPIQPILKAELPEQRPFRLALLATSPIKDLVNSYSSWPRLVRAVGWILKFIEYVGSKRERPTAKYLTVQNLRAAQRALLQTAQEEAFGKEIAALQQHKNVSHRSKLKSLNPFLKNKLLVVGGRLEYAMITEEQRTPIILPADHRVTRLIFTERHRSLLHCGPLALLADVRRQYWPVRGRLTARSVVKRCVDCVRAKPRFQHPLMAPLPKQRVTCTRPFTNTGVDFAETVEDLTSSAFIASLRRFCSRRGKPDKIWSDNGTNFVGARRELTTFTKGIESLSAAEDINWHFNPPSTPHFGGIWESCVKSAKHHLTRIVKDAHLTLSELQTLLCQIEACLNSRPLTPLSSCPDDLEPLTPAHFLIGGPITLPPEPDLTSQQISGLRRWKLVQALMQSFWTRWTSEYLPQLQVRGKWTTATKPLAVGDVVIVREDNMAPCKWKMARITCLHPGRDGHIRVVTIRTANGTETKRPVLKLCLLPVEKEFEDS</sequence>
<protein>
    <recommendedName>
        <fullName evidence="1">Integrase catalytic domain-containing protein</fullName>
    </recommendedName>
</protein>
<dbReference type="InterPro" id="IPR001584">
    <property type="entry name" value="Integrase_cat-core"/>
</dbReference>
<dbReference type="RefSeq" id="XP_008180530.1">
    <property type="nucleotide sequence ID" value="XM_008182308.1"/>
</dbReference>
<reference evidence="2" key="2">
    <citation type="submission" date="2022-06" db="UniProtKB">
        <authorList>
            <consortium name="EnsemblMetazoa"/>
        </authorList>
    </citation>
    <scope>IDENTIFICATION</scope>
</reference>
<dbReference type="PANTHER" id="PTHR47331:SF1">
    <property type="entry name" value="GAG-LIKE PROTEIN"/>
    <property type="match status" value="1"/>
</dbReference>